<dbReference type="RefSeq" id="WP_072969371.1">
    <property type="nucleotide sequence ID" value="NZ_FQUR01000019.1"/>
</dbReference>
<sequence length="73" mass="8718">MIKVMMKGFKLYNHNEWPREKIMEYSIKRIIDDLDSDESLILNCVKLPNAGEDVEEEIKRQLDQFLSKKSLEM</sequence>
<dbReference type="EMBL" id="FQUR01000019">
    <property type="protein sequence ID" value="SHF23534.1"/>
    <property type="molecule type" value="Genomic_DNA"/>
</dbReference>
<keyword evidence="2" id="KW-1185">Reference proteome</keyword>
<protein>
    <submittedName>
        <fullName evidence="1">Uncharacterized protein</fullName>
    </submittedName>
</protein>
<name>A0A1M4ZZZ8_9THEO</name>
<organism evidence="1 2">
    <name type="scientific">Thermoanaerobacter uzonensis DSM 18761</name>
    <dbReference type="NCBI Taxonomy" id="1123369"/>
    <lineage>
        <taxon>Bacteria</taxon>
        <taxon>Bacillati</taxon>
        <taxon>Bacillota</taxon>
        <taxon>Clostridia</taxon>
        <taxon>Thermoanaerobacterales</taxon>
        <taxon>Thermoanaerobacteraceae</taxon>
        <taxon>Thermoanaerobacter</taxon>
    </lineage>
</organism>
<accession>A0A1M4ZZZ8</accession>
<dbReference type="Proteomes" id="UP000184127">
    <property type="component" value="Unassembled WGS sequence"/>
</dbReference>
<evidence type="ECO:0000313" key="1">
    <source>
        <dbReference type="EMBL" id="SHF23534.1"/>
    </source>
</evidence>
<gene>
    <name evidence="1" type="ORF">SAMN02745195_02152</name>
</gene>
<evidence type="ECO:0000313" key="2">
    <source>
        <dbReference type="Proteomes" id="UP000184127"/>
    </source>
</evidence>
<dbReference type="AlphaFoldDB" id="A0A1M4ZZZ8"/>
<proteinExistence type="predicted"/>
<reference evidence="2" key="1">
    <citation type="submission" date="2016-11" db="EMBL/GenBank/DDBJ databases">
        <authorList>
            <person name="Varghese N."/>
            <person name="Submissions S."/>
        </authorList>
    </citation>
    <scope>NUCLEOTIDE SEQUENCE [LARGE SCALE GENOMIC DNA]</scope>
    <source>
        <strain evidence="2">DSM 18761</strain>
    </source>
</reference>